<evidence type="ECO:0000259" key="8">
    <source>
        <dbReference type="PROSITE" id="PS51387"/>
    </source>
</evidence>
<dbReference type="SUPFAM" id="SSF55103">
    <property type="entry name" value="FAD-linked oxidases, C-terminal domain"/>
    <property type="match status" value="1"/>
</dbReference>
<evidence type="ECO:0000256" key="2">
    <source>
        <dbReference type="ARBA" id="ARBA00008000"/>
    </source>
</evidence>
<dbReference type="InterPro" id="IPR036318">
    <property type="entry name" value="FAD-bd_PCMH-like_sf"/>
</dbReference>
<dbReference type="GO" id="GO:1903457">
    <property type="term" value="P:lactate catabolic process"/>
    <property type="evidence" value="ECO:0007669"/>
    <property type="project" value="TreeGrafter"/>
</dbReference>
<accession>A0A932FXI8</accession>
<feature type="domain" description="FAD-binding PCMH-type" evidence="8">
    <location>
        <begin position="35"/>
        <end position="213"/>
    </location>
</feature>
<dbReference type="EMBL" id="JACPRF010000042">
    <property type="protein sequence ID" value="MBI2875534.1"/>
    <property type="molecule type" value="Genomic_DNA"/>
</dbReference>
<dbReference type="InterPro" id="IPR006094">
    <property type="entry name" value="Oxid_FAD_bind_N"/>
</dbReference>
<dbReference type="InterPro" id="IPR016171">
    <property type="entry name" value="Vanillyl_alc_oxidase_C-sub2"/>
</dbReference>
<sequence>MADRPVIAALRRWLGDRLTTDAEALARHGRDESSYPITPPEAVCYPMSTDEVVQIVNACRDYRTPIIPFGMGSSVEGGVLAVQGGVCADLTRMNQILRVNRDDLDCTVQAGLTRQQLNNHLQGLGIFFPVDPGANATLGGMVATRASGTNAMRYGTMRDNVLALTVVLANGEVIQTASRARKSSAGYDLTRLFVGSEGTLGIITEVTLRLHPLPEVISAAVVSFARLEQAVQAVIQTVQLAAPVARIELLDEVMMKAINQRSGLPYPVQPTLFLEFEGTAASARESIEQTGQVMAACGGSDFQWATETDQRQKLWRARHHAYFAALAQRPGCRAVATDVCVPMSRLADCILETKQDLAQTSLIAPLVGHVGDGNFHLIILVDPNNPAELAEVQRINERLIMRALAMEGTCTGEHGIGLGKRKFMEAEHGAALGVMRAIKQALDPLNLLNPGKVLPE</sequence>
<name>A0A932FXI8_UNCTE</name>
<dbReference type="PROSITE" id="PS51387">
    <property type="entry name" value="FAD_PCMH"/>
    <property type="match status" value="1"/>
</dbReference>
<evidence type="ECO:0000256" key="6">
    <source>
        <dbReference type="ARBA" id="ARBA00023002"/>
    </source>
</evidence>
<dbReference type="Gene3D" id="3.30.465.10">
    <property type="match status" value="1"/>
</dbReference>
<evidence type="ECO:0000256" key="1">
    <source>
        <dbReference type="ARBA" id="ARBA00001974"/>
    </source>
</evidence>
<dbReference type="GO" id="GO:0008720">
    <property type="term" value="F:D-lactate dehydrogenase (NAD+) activity"/>
    <property type="evidence" value="ECO:0007669"/>
    <property type="project" value="TreeGrafter"/>
</dbReference>
<dbReference type="Pfam" id="PF01565">
    <property type="entry name" value="FAD_binding_4"/>
    <property type="match status" value="1"/>
</dbReference>
<evidence type="ECO:0000256" key="5">
    <source>
        <dbReference type="ARBA" id="ARBA00022946"/>
    </source>
</evidence>
<dbReference type="SUPFAM" id="SSF56176">
    <property type="entry name" value="FAD-binding/transporter-associated domain-like"/>
    <property type="match status" value="1"/>
</dbReference>
<keyword evidence="6" id="KW-0560">Oxidoreductase</keyword>
<dbReference type="Pfam" id="PF02913">
    <property type="entry name" value="FAD-oxidase_C"/>
    <property type="match status" value="1"/>
</dbReference>
<evidence type="ECO:0000256" key="7">
    <source>
        <dbReference type="ARBA" id="ARBA00038897"/>
    </source>
</evidence>
<keyword evidence="3" id="KW-0285">Flavoprotein</keyword>
<evidence type="ECO:0000313" key="9">
    <source>
        <dbReference type="EMBL" id="MBI2875534.1"/>
    </source>
</evidence>
<dbReference type="PANTHER" id="PTHR11748">
    <property type="entry name" value="D-LACTATE DEHYDROGENASE"/>
    <property type="match status" value="1"/>
</dbReference>
<dbReference type="Gene3D" id="3.30.70.2740">
    <property type="match status" value="1"/>
</dbReference>
<gene>
    <name evidence="9" type="ORF">HYY20_01485</name>
</gene>
<comment type="caution">
    <text evidence="9">The sequence shown here is derived from an EMBL/GenBank/DDBJ whole genome shotgun (WGS) entry which is preliminary data.</text>
</comment>
<dbReference type="Proteomes" id="UP000769766">
    <property type="component" value="Unassembled WGS sequence"/>
</dbReference>
<dbReference type="FunFam" id="3.30.70.2740:FF:000001">
    <property type="entry name" value="D-lactate dehydrogenase mitochondrial"/>
    <property type="match status" value="1"/>
</dbReference>
<dbReference type="PANTHER" id="PTHR11748:SF111">
    <property type="entry name" value="D-LACTATE DEHYDROGENASE, MITOCHONDRIAL-RELATED"/>
    <property type="match status" value="1"/>
</dbReference>
<dbReference type="FunFam" id="3.30.465.10:FF:000016">
    <property type="entry name" value="probable D-lactate dehydrogenase, mitochondrial"/>
    <property type="match status" value="1"/>
</dbReference>
<dbReference type="FunFam" id="1.10.45.10:FF:000001">
    <property type="entry name" value="D-lactate dehydrogenase mitochondrial"/>
    <property type="match status" value="1"/>
</dbReference>
<keyword evidence="5" id="KW-0809">Transit peptide</keyword>
<evidence type="ECO:0000256" key="3">
    <source>
        <dbReference type="ARBA" id="ARBA00022630"/>
    </source>
</evidence>
<dbReference type="InterPro" id="IPR016164">
    <property type="entry name" value="FAD-linked_Oxase-like_C"/>
</dbReference>
<dbReference type="GO" id="GO:0004458">
    <property type="term" value="F:D-lactate dehydrogenase (cytochrome) activity"/>
    <property type="evidence" value="ECO:0007669"/>
    <property type="project" value="UniProtKB-EC"/>
</dbReference>
<comment type="cofactor">
    <cofactor evidence="1">
        <name>FAD</name>
        <dbReference type="ChEBI" id="CHEBI:57692"/>
    </cofactor>
</comment>
<evidence type="ECO:0000256" key="4">
    <source>
        <dbReference type="ARBA" id="ARBA00022827"/>
    </source>
</evidence>
<reference evidence="9" key="1">
    <citation type="submission" date="2020-07" db="EMBL/GenBank/DDBJ databases">
        <title>Huge and variable diversity of episymbiotic CPR bacteria and DPANN archaea in groundwater ecosystems.</title>
        <authorList>
            <person name="He C.Y."/>
            <person name="Keren R."/>
            <person name="Whittaker M."/>
            <person name="Farag I.F."/>
            <person name="Doudna J."/>
            <person name="Cate J.H.D."/>
            <person name="Banfield J.F."/>
        </authorList>
    </citation>
    <scope>NUCLEOTIDE SEQUENCE</scope>
    <source>
        <strain evidence="9">NC_groundwater_672_Ag_B-0.1um_62_36</strain>
    </source>
</reference>
<dbReference type="EC" id="1.1.2.4" evidence="7"/>
<dbReference type="GO" id="GO:0071949">
    <property type="term" value="F:FAD binding"/>
    <property type="evidence" value="ECO:0007669"/>
    <property type="project" value="InterPro"/>
</dbReference>
<dbReference type="AlphaFoldDB" id="A0A932FXI8"/>
<dbReference type="Gene3D" id="1.10.45.10">
    <property type="entry name" value="Vanillyl-alcohol Oxidase, Chain A, domain 4"/>
    <property type="match status" value="1"/>
</dbReference>
<dbReference type="InterPro" id="IPR004113">
    <property type="entry name" value="FAD-bd_oxidored_4_C"/>
</dbReference>
<organism evidence="9 10">
    <name type="scientific">Tectimicrobiota bacterium</name>
    <dbReference type="NCBI Taxonomy" id="2528274"/>
    <lineage>
        <taxon>Bacteria</taxon>
        <taxon>Pseudomonadati</taxon>
        <taxon>Nitrospinota/Tectimicrobiota group</taxon>
        <taxon>Candidatus Tectimicrobiota</taxon>
    </lineage>
</organism>
<dbReference type="InterPro" id="IPR016166">
    <property type="entry name" value="FAD-bd_PCMH"/>
</dbReference>
<evidence type="ECO:0000313" key="10">
    <source>
        <dbReference type="Proteomes" id="UP000769766"/>
    </source>
</evidence>
<dbReference type="InterPro" id="IPR016169">
    <property type="entry name" value="FAD-bd_PCMH_sub2"/>
</dbReference>
<keyword evidence="4" id="KW-0274">FAD</keyword>
<proteinExistence type="inferred from homology"/>
<comment type="similarity">
    <text evidence="2">Belongs to the FAD-binding oxidoreductase/transferase type 4 family.</text>
</comment>
<protein>
    <recommendedName>
        <fullName evidence="7">D-lactate dehydrogenase (cytochrome)</fullName>
        <ecNumber evidence="7">1.1.2.4</ecNumber>
    </recommendedName>
</protein>